<organism evidence="1 2">
    <name type="scientific">Hypoxylon rubiginosum</name>
    <dbReference type="NCBI Taxonomy" id="110542"/>
    <lineage>
        <taxon>Eukaryota</taxon>
        <taxon>Fungi</taxon>
        <taxon>Dikarya</taxon>
        <taxon>Ascomycota</taxon>
        <taxon>Pezizomycotina</taxon>
        <taxon>Sordariomycetes</taxon>
        <taxon>Xylariomycetidae</taxon>
        <taxon>Xylariales</taxon>
        <taxon>Hypoxylaceae</taxon>
        <taxon>Hypoxylon</taxon>
    </lineage>
</organism>
<proteinExistence type="predicted"/>
<sequence>MTKSPRQNLGTFPAVLLFGSLALSFDDAAFHQLRKSVTEKANLTWLLDALLNLGDDCGKVFAAVPALKQPHIRDQLLDLRDALTTSRSLRVPDRLPSTVLIPLVVASHQAQYAALLESTGLTHDEYIVAGHVETLGLCTGLLGAFAVAGSHTQADLEKNGAAAVRLGMLIGLVIDQTDALSPSKSLSVGWSSSEPHDAVIQTLKKVPSAYTSVTYDENRITVTAAALAIPQLQSRLRALGLTASEISLHGRFHTLENSEIFEYLLEFCEKHPDFQLPDGSSVAIPTRSDDPSGKRVTQGALHAHALRAILVDSPSWHNILSSACAEKGDSTVLLSFGTERCVPPSVLRKAGVRLVHLADQTSENTASKTEQIYSERPWRDDDIAVVGMACKLPGANDVAEFWDLLASAKPQHQEIGIGHPRFDFSDSLTRSADDPGMRRRWFANLVNDADQFDHKFFMKNPRESAAMDPAQRLLLQVAYQAVEQSGYLNGNGASDGNVGVFLGTTGNDYQANAASQAANAFTTTGNLQGFLAGKVSHYFGWTGPAMVVDTACNGSLVAIHQACTALVSGECSAALAGGANILTQPAWFQNLAAGQFLSPTGQCKPFDAAADGYCRSEGVGAVFLKRMDRAVADGDSILGVIAATAVQQNQNCTPIFVPNVPSLGSLFHTVVAKARVKKSQISVVEAHGTGTAVGDPAEYASIKAELGGSNRTVERPLLVSSLKGLIGHLEGTSGVVALIKLLLMLRAGMVPPQASFTTINPAIAATPADNMIIPTRMQQWDADFRIALINNYGASGSNASMVLAQPPMLRAIRTNIMPAEVKYAFWLSAHDNDGLHRRARALRSYLARVRDQHSLANLSYNVARQSNRALKSRTLFSVTSLDELDRKLLTLDKGETRPADDRAIVLCFGGQVSTFVGLDRLVYERVTILRKHIDRVDSVARSLGVSSIFPSIFQRTPIQDTVLLQVALLAMQYACARSWLDSGLKPVAVVGHSFGELTALCISQVLSLEDTIKMIINRATLVRDAWGADKGSMMAISEADLSDVQKLLLEANSKHDASPAGIACYNGPRSFTLAGSTTAIDVVAETLASYSLKGIKMKKLSVSNAFHCALVDDIAASLEGGAQGLTFREPVIPIERATENSASTSKLRPKFVADHMRNPVYFHHALKRTAAKHADSPLVFLEAGSNSTITQMASRALGDVALKEAHFQAVNITNCDDGWNRLVDTTLGLWRAGVAVHHWAHHPLQARESTDLSPLLLPPYQFDPDSRHWIHLKIPPRFAPALPAQDGALPTSVNKKPEEEGLVVFAGYQDGSAQRIPRFRINRSSPIFKKLLAGHMTIQTAPICPATVQIGLVAEGLATIHPVYNQEGYTPQFQDIKYHSPVCASSTLTTWIEVTEEGPEGASTGAWQFEVFSTEIKEAGNKGAKMLHTTGHVIFMRASDASLQRELDYFPRMFGHSRATDLLTRPDVDEILSHRNIYRMFAEIVDYGEEYRGLRKLVGRGNEAAGVVVPTSGSKGHTGGLNFDPHLSDAFCQVAGVWANFLSARAPSDAYLANGIGQWIRAPAKDTTPAELHVFATSHRSSEKVWLSDIFVFDAADGSLLEVMLGIAFVQISKSSMGKLLCRMSDPRWLASHIETPTTSDIVPMSDAEPIHESKQPVTTALSPAQREAKAATKAPKEGNGISERVKAIIADLSGLEPHEIKADSELADLGIDSLVSMELINELEAAFEIKLPEIEIQAVTDVPGLMKCIIGVLEDDSDVSDEEGSGASTPDIAQKDTGRSTPESFDLVEIEGYMAALPFDAVMDAFNDIKALTDKRVAEAKQMHYVAEALPLQEELAVALALEAFEERGAGIRDAEYGQRLTRISHEAEHKQLVTSLYRMLEALSQIIKMDGDDNITRTAVPLPHRSSSAVYEELAARFPDQQVADKLTNYVGANLARVLSGVADGTELIFGTTEGRELATSFYRDWPLNRAACAGLEEFVTRLVTRLRVSNAGFSLENPLRILELGAGMGGMAGRLAPLLAKLGLPVQYTFTDPSPSLVSQASKMWSRQYGFVRFATYDMEIPPETELVGTQHLVIAGHAVHATRSLRDSAHRIHGMLRRDGFLCAIELTRPPHWADLIFGLSEGWRRHDDGREHVNVREKRWEADLQASGYGHVDWIDGMREESKILKVIIAAANPDRRCERVSIPPTSANHQQQNGVSFDYEEREQVVARYVTELTADWDKPLLASNSHPANRLRTKDLGQCVLITGGTGGLGSHLVAKALARRNVTRVVCLNRRNQKQEAFQRQMESLVQKGTGVYQDDISDRIDVFETDLSKPNLGLSDESYDKLVNTVTHIVHNAWLMHSKWPVKRFEPQLRIMANMIGLARDISVRRGPGIPVTFEFVSSIAAVGHHPIWTGQPVVPEARVPIQSVLATGYGDAKYACERLIDATLHCYPQRFRAAAVRLGQIAGSSINGYWNHTEHVSFLVKSSQTLGALPDFRGSLGWTPVDDIAGTLVDILLQPSEVRLHPIYHIENPVRQPWNHMIDMLAKTLDIPAVIPFEDWVRRVRQWPIQGDNSAEGANPAYLLSDFLDDNFERISCGGLLMGTAKAREHSSTLANVGPVSEDVVKLFISKWKEMGFLK</sequence>
<name>A0ACC0DKZ8_9PEZI</name>
<evidence type="ECO:0000313" key="1">
    <source>
        <dbReference type="EMBL" id="KAI6093527.1"/>
    </source>
</evidence>
<gene>
    <name evidence="1" type="ORF">F4821DRAFT_1204</name>
</gene>
<reference evidence="1 2" key="1">
    <citation type="journal article" date="2022" name="New Phytol.">
        <title>Ecological generalism drives hyperdiversity of secondary metabolite gene clusters in xylarialean endophytes.</title>
        <authorList>
            <person name="Franco M.E.E."/>
            <person name="Wisecaver J.H."/>
            <person name="Arnold A.E."/>
            <person name="Ju Y.M."/>
            <person name="Slot J.C."/>
            <person name="Ahrendt S."/>
            <person name="Moore L.P."/>
            <person name="Eastman K.E."/>
            <person name="Scott K."/>
            <person name="Konkel Z."/>
            <person name="Mondo S.J."/>
            <person name="Kuo A."/>
            <person name="Hayes R.D."/>
            <person name="Haridas S."/>
            <person name="Andreopoulos B."/>
            <person name="Riley R."/>
            <person name="LaButti K."/>
            <person name="Pangilinan J."/>
            <person name="Lipzen A."/>
            <person name="Amirebrahimi M."/>
            <person name="Yan J."/>
            <person name="Adam C."/>
            <person name="Keymanesh K."/>
            <person name="Ng V."/>
            <person name="Louie K."/>
            <person name="Northen T."/>
            <person name="Drula E."/>
            <person name="Henrissat B."/>
            <person name="Hsieh H.M."/>
            <person name="Youens-Clark K."/>
            <person name="Lutzoni F."/>
            <person name="Miadlikowska J."/>
            <person name="Eastwood D.C."/>
            <person name="Hamelin R.C."/>
            <person name="Grigoriev I.V."/>
            <person name="U'Ren J.M."/>
        </authorList>
    </citation>
    <scope>NUCLEOTIDE SEQUENCE [LARGE SCALE GENOMIC DNA]</scope>
    <source>
        <strain evidence="1 2">ER1909</strain>
    </source>
</reference>
<accession>A0ACC0DKZ8</accession>
<evidence type="ECO:0000313" key="2">
    <source>
        <dbReference type="Proteomes" id="UP001497680"/>
    </source>
</evidence>
<keyword evidence="2" id="KW-1185">Reference proteome</keyword>
<dbReference type="Proteomes" id="UP001497680">
    <property type="component" value="Unassembled WGS sequence"/>
</dbReference>
<comment type="caution">
    <text evidence="1">The sequence shown here is derived from an EMBL/GenBank/DDBJ whole genome shotgun (WGS) entry which is preliminary data.</text>
</comment>
<protein>
    <submittedName>
        <fullName evidence="1">Polyketide synthase</fullName>
    </submittedName>
</protein>
<dbReference type="EMBL" id="MU394280">
    <property type="protein sequence ID" value="KAI6093527.1"/>
    <property type="molecule type" value="Genomic_DNA"/>
</dbReference>